<organism evidence="1 2">
    <name type="scientific">Pleurodeles waltl</name>
    <name type="common">Iberian ribbed newt</name>
    <dbReference type="NCBI Taxonomy" id="8319"/>
    <lineage>
        <taxon>Eukaryota</taxon>
        <taxon>Metazoa</taxon>
        <taxon>Chordata</taxon>
        <taxon>Craniata</taxon>
        <taxon>Vertebrata</taxon>
        <taxon>Euteleostomi</taxon>
        <taxon>Amphibia</taxon>
        <taxon>Batrachia</taxon>
        <taxon>Caudata</taxon>
        <taxon>Salamandroidea</taxon>
        <taxon>Salamandridae</taxon>
        <taxon>Pleurodelinae</taxon>
        <taxon>Pleurodeles</taxon>
    </lineage>
</organism>
<dbReference type="AlphaFoldDB" id="A0AAV7QCT8"/>
<evidence type="ECO:0000313" key="2">
    <source>
        <dbReference type="Proteomes" id="UP001066276"/>
    </source>
</evidence>
<evidence type="ECO:0000313" key="1">
    <source>
        <dbReference type="EMBL" id="KAJ1138226.1"/>
    </source>
</evidence>
<protein>
    <submittedName>
        <fullName evidence="1">Uncharacterized protein</fullName>
    </submittedName>
</protein>
<accession>A0AAV7QCT8</accession>
<sequence>MALGSSQGLTGSVAPAMLLEFQLAQTRSFGLQCDFAMVQCAHFAARPTSLGPQANLSRAPGDQACLAPLRLSLMAPYQACGPAGCRLCPSASSVSTRSTVSGGGSLLLAGITRAPKSTYLCSMGGESGKGPFGVLDTGAWPRAQQDHWDISVVSLWSPSVVFGARGKEPFSLKQMVKCIMNQCGFLFVLSRISASRISHVQWPSHAPLDLH</sequence>
<dbReference type="Proteomes" id="UP001066276">
    <property type="component" value="Chromosome 6"/>
</dbReference>
<proteinExistence type="predicted"/>
<reference evidence="1" key="1">
    <citation type="journal article" date="2022" name="bioRxiv">
        <title>Sequencing and chromosome-scale assembly of the giantPleurodeles waltlgenome.</title>
        <authorList>
            <person name="Brown T."/>
            <person name="Elewa A."/>
            <person name="Iarovenko S."/>
            <person name="Subramanian E."/>
            <person name="Araus A.J."/>
            <person name="Petzold A."/>
            <person name="Susuki M."/>
            <person name="Suzuki K.-i.T."/>
            <person name="Hayashi T."/>
            <person name="Toyoda A."/>
            <person name="Oliveira C."/>
            <person name="Osipova E."/>
            <person name="Leigh N.D."/>
            <person name="Simon A."/>
            <person name="Yun M.H."/>
        </authorList>
    </citation>
    <scope>NUCLEOTIDE SEQUENCE</scope>
    <source>
        <strain evidence="1">20211129_DDA</strain>
        <tissue evidence="1">Liver</tissue>
    </source>
</reference>
<gene>
    <name evidence="1" type="ORF">NDU88_004617</name>
</gene>
<comment type="caution">
    <text evidence="1">The sequence shown here is derived from an EMBL/GenBank/DDBJ whole genome shotgun (WGS) entry which is preliminary data.</text>
</comment>
<dbReference type="EMBL" id="JANPWB010000010">
    <property type="protein sequence ID" value="KAJ1138226.1"/>
    <property type="molecule type" value="Genomic_DNA"/>
</dbReference>
<name>A0AAV7QCT8_PLEWA</name>
<keyword evidence="2" id="KW-1185">Reference proteome</keyword>